<gene>
    <name evidence="7" type="ORF">H9901_02065</name>
</gene>
<keyword evidence="2" id="KW-1003">Cell membrane</keyword>
<feature type="transmembrane region" description="Helical" evidence="6">
    <location>
        <begin position="45"/>
        <end position="64"/>
    </location>
</feature>
<organism evidence="7 8">
    <name type="scientific">Candidatus Paralactobacillus gallistercoris</name>
    <dbReference type="NCBI Taxonomy" id="2838724"/>
    <lineage>
        <taxon>Bacteria</taxon>
        <taxon>Bacillati</taxon>
        <taxon>Bacillota</taxon>
        <taxon>Bacilli</taxon>
        <taxon>Lactobacillales</taxon>
        <taxon>Lactobacillaceae</taxon>
        <taxon>Lactobacillus</taxon>
    </lineage>
</organism>
<reference evidence="7" key="1">
    <citation type="journal article" date="2021" name="PeerJ">
        <title>Extensive microbial diversity within the chicken gut microbiome revealed by metagenomics and culture.</title>
        <authorList>
            <person name="Gilroy R."/>
            <person name="Ravi A."/>
            <person name="Getino M."/>
            <person name="Pursley I."/>
            <person name="Horton D.L."/>
            <person name="Alikhan N.F."/>
            <person name="Baker D."/>
            <person name="Gharbi K."/>
            <person name="Hall N."/>
            <person name="Watson M."/>
            <person name="Adriaenssens E.M."/>
            <person name="Foster-Nyarko E."/>
            <person name="Jarju S."/>
            <person name="Secka A."/>
            <person name="Antonio M."/>
            <person name="Oren A."/>
            <person name="Chaudhuri R.R."/>
            <person name="La Ragione R."/>
            <person name="Hildebrand F."/>
            <person name="Pallen M.J."/>
        </authorList>
    </citation>
    <scope>NUCLEOTIDE SEQUENCE</scope>
    <source>
        <strain evidence="7">F6-6636</strain>
    </source>
</reference>
<feature type="transmembrane region" description="Helical" evidence="6">
    <location>
        <begin position="364"/>
        <end position="385"/>
    </location>
</feature>
<dbReference type="InterPro" id="IPR050833">
    <property type="entry name" value="Poly_Biosynth_Transport"/>
</dbReference>
<evidence type="ECO:0000256" key="1">
    <source>
        <dbReference type="ARBA" id="ARBA00004651"/>
    </source>
</evidence>
<accession>A0A948TIN9</accession>
<evidence type="ECO:0000256" key="6">
    <source>
        <dbReference type="SAM" id="Phobius"/>
    </source>
</evidence>
<feature type="transmembrane region" description="Helical" evidence="6">
    <location>
        <begin position="185"/>
        <end position="205"/>
    </location>
</feature>
<feature type="transmembrane region" description="Helical" evidence="6">
    <location>
        <begin position="117"/>
        <end position="139"/>
    </location>
</feature>
<feature type="transmembrane region" description="Helical" evidence="6">
    <location>
        <begin position="452"/>
        <end position="477"/>
    </location>
</feature>
<dbReference type="AlphaFoldDB" id="A0A948TIN9"/>
<protein>
    <submittedName>
        <fullName evidence="7">Polysaccharide biosynthesis protein</fullName>
    </submittedName>
</protein>
<evidence type="ECO:0000256" key="2">
    <source>
        <dbReference type="ARBA" id="ARBA00022475"/>
    </source>
</evidence>
<proteinExistence type="predicted"/>
<dbReference type="InterPro" id="IPR002797">
    <property type="entry name" value="Polysacc_synth"/>
</dbReference>
<dbReference type="PANTHER" id="PTHR30250:SF21">
    <property type="entry name" value="LIPID II FLIPPASE MURJ"/>
    <property type="match status" value="1"/>
</dbReference>
<dbReference type="InterPro" id="IPR024923">
    <property type="entry name" value="PG_synth_SpoVB"/>
</dbReference>
<feature type="transmembrane region" description="Helical" evidence="6">
    <location>
        <begin position="392"/>
        <end position="413"/>
    </location>
</feature>
<feature type="transmembrane region" description="Helical" evidence="6">
    <location>
        <begin position="160"/>
        <end position="179"/>
    </location>
</feature>
<keyword evidence="3 6" id="KW-0812">Transmembrane</keyword>
<feature type="transmembrane region" description="Helical" evidence="6">
    <location>
        <begin position="7"/>
        <end position="29"/>
    </location>
</feature>
<feature type="transmembrane region" description="Helical" evidence="6">
    <location>
        <begin position="287"/>
        <end position="310"/>
    </location>
</feature>
<dbReference type="Pfam" id="PF01943">
    <property type="entry name" value="Polysacc_synt"/>
    <property type="match status" value="1"/>
</dbReference>
<keyword evidence="4 6" id="KW-1133">Transmembrane helix</keyword>
<feature type="transmembrane region" description="Helical" evidence="6">
    <location>
        <begin position="483"/>
        <end position="505"/>
    </location>
</feature>
<dbReference type="EMBL" id="JAHLFS010000030">
    <property type="protein sequence ID" value="MBU3851470.1"/>
    <property type="molecule type" value="Genomic_DNA"/>
</dbReference>
<dbReference type="PIRSF" id="PIRSF038958">
    <property type="entry name" value="PG_synth_SpoVB"/>
    <property type="match status" value="1"/>
</dbReference>
<evidence type="ECO:0000256" key="3">
    <source>
        <dbReference type="ARBA" id="ARBA00022692"/>
    </source>
</evidence>
<dbReference type="CDD" id="cd13124">
    <property type="entry name" value="MATE_SpoVB_like"/>
    <property type="match status" value="1"/>
</dbReference>
<keyword evidence="5 6" id="KW-0472">Membrane</keyword>
<comment type="subcellular location">
    <subcellularLocation>
        <location evidence="1">Cell membrane</location>
        <topology evidence="1">Multi-pass membrane protein</topology>
    </subcellularLocation>
</comment>
<dbReference type="PANTHER" id="PTHR30250">
    <property type="entry name" value="PST FAMILY PREDICTED COLANIC ACID TRANSPORTER"/>
    <property type="match status" value="1"/>
</dbReference>
<evidence type="ECO:0000256" key="5">
    <source>
        <dbReference type="ARBA" id="ARBA00023136"/>
    </source>
</evidence>
<evidence type="ECO:0000313" key="7">
    <source>
        <dbReference type="EMBL" id="MBU3851470.1"/>
    </source>
</evidence>
<evidence type="ECO:0000313" key="8">
    <source>
        <dbReference type="Proteomes" id="UP000777303"/>
    </source>
</evidence>
<feature type="transmembrane region" description="Helical" evidence="6">
    <location>
        <begin position="322"/>
        <end position="344"/>
    </location>
</feature>
<name>A0A948TIN9_9LACO</name>
<comment type="caution">
    <text evidence="7">The sequence shown here is derived from an EMBL/GenBank/DDBJ whole genome shotgun (WGS) entry which is preliminary data.</text>
</comment>
<dbReference type="GO" id="GO:0005886">
    <property type="term" value="C:plasma membrane"/>
    <property type="evidence" value="ECO:0007669"/>
    <property type="project" value="UniProtKB-SubCell"/>
</dbReference>
<reference evidence="7" key="2">
    <citation type="submission" date="2021-04" db="EMBL/GenBank/DDBJ databases">
        <authorList>
            <person name="Gilroy R."/>
        </authorList>
    </citation>
    <scope>NUCLEOTIDE SEQUENCE</scope>
    <source>
        <strain evidence="7">F6-6636</strain>
    </source>
</reference>
<dbReference type="Proteomes" id="UP000777303">
    <property type="component" value="Unassembled WGS sequence"/>
</dbReference>
<sequence>MISGSIWMTAGSVFSRVLGAIYIIPWLIWMGSNGNLANALYAKAYQVYSIFLVISTAGVPGAISKQVAHYNALDEYEVGQRLYRHGLVMMTLMGIISMLIMYFGAPVFAVGSPQLTMIFRALSWALLIIPILSITRGFFQGYSEMAPSALSQFIEQVARVVYMLVTCYLIMKVFKGSYVDAVAQSTFAAFIGASAGLLLLIFYYLKHLNYYVGVVQHSKHQLKISTNQILWSIIQQAIPYIIMDAGISIFYLVDQYTFNPIMLTIHHFSKDTLDSLFALFAFNANKLIMIIVSLATAMAITATPLLSAAYTRNNTKVIGKQVNDMLQLFFFVMVPAAIGLSAVADPLYTIFYGRGPVGIAVLKLSAYVAIILGLYTVMAAILQALYQNRKAIWCLVVGFVVKIALQYPCIHLFQVYGPMIATALGFIVASTLMLRAVIHTYHINMMQTMKRLLVIVIFSALMFIVAWGSIKIMQLFLNPNSRLNAMITIIISVVLGALVYIYCVLKTRLADKILGAKVARLRHLLRIS</sequence>
<feature type="transmembrane region" description="Helical" evidence="6">
    <location>
        <begin position="229"/>
        <end position="253"/>
    </location>
</feature>
<evidence type="ECO:0000256" key="4">
    <source>
        <dbReference type="ARBA" id="ARBA00022989"/>
    </source>
</evidence>
<feature type="transmembrane region" description="Helical" evidence="6">
    <location>
        <begin position="419"/>
        <end position="440"/>
    </location>
</feature>
<feature type="transmembrane region" description="Helical" evidence="6">
    <location>
        <begin position="85"/>
        <end position="105"/>
    </location>
</feature>